<evidence type="ECO:0000313" key="3">
    <source>
        <dbReference type="Proteomes" id="UP000245207"/>
    </source>
</evidence>
<comment type="caution">
    <text evidence="2">The sequence shown here is derived from an EMBL/GenBank/DDBJ whole genome shotgun (WGS) entry which is preliminary data.</text>
</comment>
<feature type="domain" description="BAH" evidence="1">
    <location>
        <begin position="143"/>
        <end position="259"/>
    </location>
</feature>
<dbReference type="GO" id="GO:0003682">
    <property type="term" value="F:chromatin binding"/>
    <property type="evidence" value="ECO:0007669"/>
    <property type="project" value="InterPro"/>
</dbReference>
<dbReference type="EMBL" id="PKPP01007635">
    <property type="protein sequence ID" value="PWA52833.1"/>
    <property type="molecule type" value="Genomic_DNA"/>
</dbReference>
<proteinExistence type="predicted"/>
<organism evidence="2 3">
    <name type="scientific">Artemisia annua</name>
    <name type="common">Sweet wormwood</name>
    <dbReference type="NCBI Taxonomy" id="35608"/>
    <lineage>
        <taxon>Eukaryota</taxon>
        <taxon>Viridiplantae</taxon>
        <taxon>Streptophyta</taxon>
        <taxon>Embryophyta</taxon>
        <taxon>Tracheophyta</taxon>
        <taxon>Spermatophyta</taxon>
        <taxon>Magnoliopsida</taxon>
        <taxon>eudicotyledons</taxon>
        <taxon>Gunneridae</taxon>
        <taxon>Pentapetalae</taxon>
        <taxon>asterids</taxon>
        <taxon>campanulids</taxon>
        <taxon>Asterales</taxon>
        <taxon>Asteraceae</taxon>
        <taxon>Asteroideae</taxon>
        <taxon>Anthemideae</taxon>
        <taxon>Artemisiinae</taxon>
        <taxon>Artemisia</taxon>
    </lineage>
</organism>
<dbReference type="Pfam" id="PF01426">
    <property type="entry name" value="BAH"/>
    <property type="match status" value="1"/>
</dbReference>
<sequence>MVSRVVFGDRDGVGLEVVLKGNGLVIGFRELADLKQGNRDNSAQTLNLGRRALHPPDVVNISTATLSGYQRKASDSFATLEVAPEVAPEIATEVAPEAVPKATTAAITITKIGEAVKFYIPESKEKTRTKPKKRNKQPTLGLTVFAVNDCVLVRSSNPDRHPHDVARVEKLEIVNKLNVNVHIRWYYWPDDLKEGRLRFHGDKELFLSDHSDVQSVHTIAGICKVHSLQVYENLKNVKDEDFFCRFEYMASKQCFDDVLVGVFHPTCIDKTIADIQKLKHFLCLDHCSSFDSVAKRSMNLFPGAPSRYAENGAVVSATKAKVGSKRRKV</sequence>
<dbReference type="AlphaFoldDB" id="A0A2U1LV01"/>
<name>A0A2U1LV01_ARTAN</name>
<evidence type="ECO:0000259" key="1">
    <source>
        <dbReference type="PROSITE" id="PS51038"/>
    </source>
</evidence>
<dbReference type="SMART" id="SM00439">
    <property type="entry name" value="BAH"/>
    <property type="match status" value="1"/>
</dbReference>
<keyword evidence="3" id="KW-1185">Reference proteome</keyword>
<dbReference type="STRING" id="35608.A0A2U1LV01"/>
<dbReference type="InterPro" id="IPR043151">
    <property type="entry name" value="BAH_sf"/>
</dbReference>
<dbReference type="PROSITE" id="PS51038">
    <property type="entry name" value="BAH"/>
    <property type="match status" value="1"/>
</dbReference>
<evidence type="ECO:0000313" key="2">
    <source>
        <dbReference type="EMBL" id="PWA52833.1"/>
    </source>
</evidence>
<reference evidence="2 3" key="1">
    <citation type="journal article" date="2018" name="Mol. Plant">
        <title>The genome of Artemisia annua provides insight into the evolution of Asteraceae family and artemisinin biosynthesis.</title>
        <authorList>
            <person name="Shen Q."/>
            <person name="Zhang L."/>
            <person name="Liao Z."/>
            <person name="Wang S."/>
            <person name="Yan T."/>
            <person name="Shi P."/>
            <person name="Liu M."/>
            <person name="Fu X."/>
            <person name="Pan Q."/>
            <person name="Wang Y."/>
            <person name="Lv Z."/>
            <person name="Lu X."/>
            <person name="Zhang F."/>
            <person name="Jiang W."/>
            <person name="Ma Y."/>
            <person name="Chen M."/>
            <person name="Hao X."/>
            <person name="Li L."/>
            <person name="Tang Y."/>
            <person name="Lv G."/>
            <person name="Zhou Y."/>
            <person name="Sun X."/>
            <person name="Brodelius P.E."/>
            <person name="Rose J.K.C."/>
            <person name="Tang K."/>
        </authorList>
    </citation>
    <scope>NUCLEOTIDE SEQUENCE [LARGE SCALE GENOMIC DNA]</scope>
    <source>
        <strain evidence="3">cv. Huhao1</strain>
        <tissue evidence="2">Leaf</tissue>
    </source>
</reference>
<dbReference type="Gene3D" id="2.30.30.490">
    <property type="match status" value="1"/>
</dbReference>
<dbReference type="OrthoDB" id="436852at2759"/>
<dbReference type="PANTHER" id="PTHR46364">
    <property type="entry name" value="OS08G0421900 PROTEIN"/>
    <property type="match status" value="1"/>
</dbReference>
<gene>
    <name evidence="2" type="ORF">CTI12_AA451800</name>
</gene>
<dbReference type="InterPro" id="IPR001025">
    <property type="entry name" value="BAH_dom"/>
</dbReference>
<dbReference type="Proteomes" id="UP000245207">
    <property type="component" value="Unassembled WGS sequence"/>
</dbReference>
<protein>
    <submittedName>
        <fullName evidence="2">Chromatin remodeling protein EBS</fullName>
    </submittedName>
</protein>
<accession>A0A2U1LV01</accession>